<evidence type="ECO:0000313" key="2">
    <source>
        <dbReference type="EMBL" id="MBP2380386.1"/>
    </source>
</evidence>
<reference evidence="2 3" key="1">
    <citation type="submission" date="2021-03" db="EMBL/GenBank/DDBJ databases">
        <title>Sequencing the genomes of 1000 actinobacteria strains.</title>
        <authorList>
            <person name="Klenk H.-P."/>
        </authorList>
    </citation>
    <scope>NUCLEOTIDE SEQUENCE [LARGE SCALE GENOMIC DNA]</scope>
    <source>
        <strain evidence="2 3">DSM 14566</strain>
    </source>
</reference>
<sequence length="220" mass="23268">MTSRTPVAADAVSRAERGVGRGDPLKARGMVRLLAKPAAFLAANWAAMVAMLTVIGIVPALAGATRTTGDLAQYEDEAFTSTLRHVRRTLLRDAPVSVMLLLVLGGIGANALVLPRMEAPTRVFLVGVMLPVVWAMVALLSAYVLAAARDQHAERTTIMLRALALVVQRPLSALAAPALIVVLSPLWLLAPLTIAVGFSVPPWILGRLWGELTADDPATT</sequence>
<keyword evidence="1" id="KW-0812">Transmembrane</keyword>
<protein>
    <submittedName>
        <fullName evidence="2">Small-conductance mechanosensitive channel</fullName>
    </submittedName>
</protein>
<evidence type="ECO:0000313" key="3">
    <source>
        <dbReference type="Proteomes" id="UP001519290"/>
    </source>
</evidence>
<feature type="transmembrane region" description="Helical" evidence="1">
    <location>
        <begin position="38"/>
        <end position="62"/>
    </location>
</feature>
<name>A0ABS4WW65_9MICO</name>
<dbReference type="RefSeq" id="WP_209898201.1">
    <property type="nucleotide sequence ID" value="NZ_BAAAJW010000008.1"/>
</dbReference>
<keyword evidence="3" id="KW-1185">Reference proteome</keyword>
<dbReference type="Proteomes" id="UP001519290">
    <property type="component" value="Unassembled WGS sequence"/>
</dbReference>
<feature type="transmembrane region" description="Helical" evidence="1">
    <location>
        <begin position="186"/>
        <end position="205"/>
    </location>
</feature>
<gene>
    <name evidence="2" type="ORF">JOF43_000343</name>
</gene>
<feature type="transmembrane region" description="Helical" evidence="1">
    <location>
        <begin position="94"/>
        <end position="117"/>
    </location>
</feature>
<accession>A0ABS4WW65</accession>
<proteinExistence type="predicted"/>
<keyword evidence="1" id="KW-0472">Membrane</keyword>
<feature type="transmembrane region" description="Helical" evidence="1">
    <location>
        <begin position="123"/>
        <end position="146"/>
    </location>
</feature>
<dbReference type="EMBL" id="JAGIOD010000001">
    <property type="protein sequence ID" value="MBP2380386.1"/>
    <property type="molecule type" value="Genomic_DNA"/>
</dbReference>
<evidence type="ECO:0000256" key="1">
    <source>
        <dbReference type="SAM" id="Phobius"/>
    </source>
</evidence>
<comment type="caution">
    <text evidence="2">The sequence shown here is derived from an EMBL/GenBank/DDBJ whole genome shotgun (WGS) entry which is preliminary data.</text>
</comment>
<organism evidence="2 3">
    <name type="scientific">Brachybacterium sacelli</name>
    <dbReference type="NCBI Taxonomy" id="173364"/>
    <lineage>
        <taxon>Bacteria</taxon>
        <taxon>Bacillati</taxon>
        <taxon>Actinomycetota</taxon>
        <taxon>Actinomycetes</taxon>
        <taxon>Micrococcales</taxon>
        <taxon>Dermabacteraceae</taxon>
        <taxon>Brachybacterium</taxon>
    </lineage>
</organism>
<keyword evidence="1" id="KW-1133">Transmembrane helix</keyword>